<keyword evidence="3 5" id="KW-1133">Transmembrane helix</keyword>
<comment type="caution">
    <text evidence="7">The sequence shown here is derived from an EMBL/GenBank/DDBJ whole genome shotgun (WGS) entry which is preliminary data.</text>
</comment>
<dbReference type="GO" id="GO:0016020">
    <property type="term" value="C:membrane"/>
    <property type="evidence" value="ECO:0007669"/>
    <property type="project" value="UniProtKB-SubCell"/>
</dbReference>
<dbReference type="CDD" id="cd00637">
    <property type="entry name" value="7tm_classA_rhodopsin-like"/>
    <property type="match status" value="1"/>
</dbReference>
<organism evidence="7 8">
    <name type="scientific">Adineta ricciae</name>
    <name type="common">Rotifer</name>
    <dbReference type="NCBI Taxonomy" id="249248"/>
    <lineage>
        <taxon>Eukaryota</taxon>
        <taxon>Metazoa</taxon>
        <taxon>Spiralia</taxon>
        <taxon>Gnathifera</taxon>
        <taxon>Rotifera</taxon>
        <taxon>Eurotatoria</taxon>
        <taxon>Bdelloidea</taxon>
        <taxon>Adinetida</taxon>
        <taxon>Adinetidae</taxon>
        <taxon>Adineta</taxon>
    </lineage>
</organism>
<gene>
    <name evidence="7" type="ORF">EDS130_LOCUS40715</name>
</gene>
<dbReference type="AlphaFoldDB" id="A0A815QYW9"/>
<evidence type="ECO:0000256" key="1">
    <source>
        <dbReference type="ARBA" id="ARBA00004370"/>
    </source>
</evidence>
<evidence type="ECO:0000259" key="6">
    <source>
        <dbReference type="PROSITE" id="PS50262"/>
    </source>
</evidence>
<evidence type="ECO:0000256" key="5">
    <source>
        <dbReference type="SAM" id="Phobius"/>
    </source>
</evidence>
<dbReference type="Gene3D" id="1.20.1070.10">
    <property type="entry name" value="Rhodopsin 7-helix transmembrane proteins"/>
    <property type="match status" value="1"/>
</dbReference>
<dbReference type="PROSITE" id="PS50262">
    <property type="entry name" value="G_PROTEIN_RECEP_F1_2"/>
    <property type="match status" value="1"/>
</dbReference>
<evidence type="ECO:0000256" key="4">
    <source>
        <dbReference type="ARBA" id="ARBA00023136"/>
    </source>
</evidence>
<feature type="transmembrane region" description="Helical" evidence="5">
    <location>
        <begin position="119"/>
        <end position="141"/>
    </location>
</feature>
<evidence type="ECO:0000256" key="3">
    <source>
        <dbReference type="ARBA" id="ARBA00022989"/>
    </source>
</evidence>
<dbReference type="InterPro" id="IPR017452">
    <property type="entry name" value="GPCR_Rhodpsn_7TM"/>
</dbReference>
<sequence>MMQMLISLPYISTKKIGYCHYEPWMGYYTLVTGVVVPLSINITLNVLILIHVRSSTRRVQTRSTDTSAQINNNQQVKITRRDISLMKHMIFMFSMFIIGWTPVLIIYLINIIFGVLNVTIHIAVICSQVCIAGIVVNLFVYNHEMKQYLSNRIRLYF</sequence>
<comment type="subcellular location">
    <subcellularLocation>
        <location evidence="1">Membrane</location>
    </subcellularLocation>
</comment>
<name>A0A815QYW9_ADIRI</name>
<evidence type="ECO:0000313" key="8">
    <source>
        <dbReference type="Proteomes" id="UP000663852"/>
    </source>
</evidence>
<keyword evidence="4 5" id="KW-0472">Membrane</keyword>
<proteinExistence type="predicted"/>
<keyword evidence="2 5" id="KW-0812">Transmembrane</keyword>
<dbReference type="SUPFAM" id="SSF81321">
    <property type="entry name" value="Family A G protein-coupled receptor-like"/>
    <property type="match status" value="1"/>
</dbReference>
<accession>A0A815QYW9</accession>
<feature type="transmembrane region" description="Helical" evidence="5">
    <location>
        <begin position="90"/>
        <end position="113"/>
    </location>
</feature>
<protein>
    <recommendedName>
        <fullName evidence="6">G-protein coupled receptors family 1 profile domain-containing protein</fullName>
    </recommendedName>
</protein>
<evidence type="ECO:0000313" key="7">
    <source>
        <dbReference type="EMBL" id="CAF1469787.1"/>
    </source>
</evidence>
<reference evidence="7" key="1">
    <citation type="submission" date="2021-02" db="EMBL/GenBank/DDBJ databases">
        <authorList>
            <person name="Nowell W R."/>
        </authorList>
    </citation>
    <scope>NUCLEOTIDE SEQUENCE</scope>
</reference>
<dbReference type="Proteomes" id="UP000663852">
    <property type="component" value="Unassembled WGS sequence"/>
</dbReference>
<evidence type="ECO:0000256" key="2">
    <source>
        <dbReference type="ARBA" id="ARBA00022692"/>
    </source>
</evidence>
<feature type="domain" description="G-protein coupled receptors family 1 profile" evidence="6">
    <location>
        <begin position="1"/>
        <end position="141"/>
    </location>
</feature>
<dbReference type="EMBL" id="CAJNOJ010000502">
    <property type="protein sequence ID" value="CAF1469787.1"/>
    <property type="molecule type" value="Genomic_DNA"/>
</dbReference>
<feature type="transmembrane region" description="Helical" evidence="5">
    <location>
        <begin position="27"/>
        <end position="52"/>
    </location>
</feature>